<keyword evidence="3" id="KW-1185">Reference proteome</keyword>
<evidence type="ECO:0000313" key="2">
    <source>
        <dbReference type="EMBL" id="KOO23172.1"/>
    </source>
</evidence>
<proteinExistence type="predicted"/>
<name>A0A0M0J9Z5_9EUKA</name>
<gene>
    <name evidence="2" type="ORF">Ctob_003315</name>
</gene>
<comment type="caution">
    <text evidence="2">The sequence shown here is derived from an EMBL/GenBank/DDBJ whole genome shotgun (WGS) entry which is preliminary data.</text>
</comment>
<feature type="compositionally biased region" description="Low complexity" evidence="1">
    <location>
        <begin position="188"/>
        <end position="202"/>
    </location>
</feature>
<dbReference type="EMBL" id="JWZX01003215">
    <property type="protein sequence ID" value="KOO23172.1"/>
    <property type="molecule type" value="Genomic_DNA"/>
</dbReference>
<dbReference type="Proteomes" id="UP000037460">
    <property type="component" value="Unassembled WGS sequence"/>
</dbReference>
<reference evidence="3" key="1">
    <citation type="journal article" date="2015" name="PLoS Genet.">
        <title>Genome Sequence and Transcriptome Analyses of Chrysochromulina tobin: Metabolic Tools for Enhanced Algal Fitness in the Prominent Order Prymnesiales (Haptophyceae).</title>
        <authorList>
            <person name="Hovde B.T."/>
            <person name="Deodato C.R."/>
            <person name="Hunsperger H.M."/>
            <person name="Ryken S.A."/>
            <person name="Yost W."/>
            <person name="Jha R.K."/>
            <person name="Patterson J."/>
            <person name="Monnat R.J. Jr."/>
            <person name="Barlow S.B."/>
            <person name="Starkenburg S.R."/>
            <person name="Cattolico R.A."/>
        </authorList>
    </citation>
    <scope>NUCLEOTIDE SEQUENCE</scope>
    <source>
        <strain evidence="3">CCMP291</strain>
    </source>
</reference>
<evidence type="ECO:0000256" key="1">
    <source>
        <dbReference type="SAM" id="MobiDB-lite"/>
    </source>
</evidence>
<feature type="compositionally biased region" description="Low complexity" evidence="1">
    <location>
        <begin position="138"/>
        <end position="152"/>
    </location>
</feature>
<evidence type="ECO:0000313" key="3">
    <source>
        <dbReference type="Proteomes" id="UP000037460"/>
    </source>
</evidence>
<organism evidence="2 3">
    <name type="scientific">Chrysochromulina tobinii</name>
    <dbReference type="NCBI Taxonomy" id="1460289"/>
    <lineage>
        <taxon>Eukaryota</taxon>
        <taxon>Haptista</taxon>
        <taxon>Haptophyta</taxon>
        <taxon>Prymnesiophyceae</taxon>
        <taxon>Prymnesiales</taxon>
        <taxon>Chrysochromulinaceae</taxon>
        <taxon>Chrysochromulina</taxon>
    </lineage>
</organism>
<dbReference type="AlphaFoldDB" id="A0A0M0J9Z5"/>
<sequence length="312" mass="31617">MASADLRRLEIGNVVIELPPSAKVTYGEGGRAELHLNAFTGSLTILPPAASMSVKRAAASMDSEEDAKRSRLETPVDSLEASGNVADEVSATRTVPGHFFRNGGGGPSDSSDEDEAEAPVAQPRNLSWDELMEETTDAPPAAAGLSTAAAAPVAPPQPLPADGGVLQQPTAEAAAAGVRAAEEERAEAAQQHEPPQAAQAHPDGPPPLGPTAAAVAAALLATPPSPEHWDAASPTGAVLSSDLPNMDKGAVLSGEVAAEPLSGRAGAPSVEEGSSASALADGMSVPADAFPFSREEPLAEWEWVRDGLVMAA</sequence>
<feature type="region of interest" description="Disordered" evidence="1">
    <location>
        <begin position="56"/>
        <end position="211"/>
    </location>
</feature>
<accession>A0A0M0J9Z5</accession>
<protein>
    <submittedName>
        <fullName evidence="2">Uncharacterized protein</fullName>
    </submittedName>
</protein>